<accession>A0ACC0I9X1</accession>
<evidence type="ECO:0000313" key="2">
    <source>
        <dbReference type="Proteomes" id="UP001060215"/>
    </source>
</evidence>
<evidence type="ECO:0000313" key="1">
    <source>
        <dbReference type="EMBL" id="KAI8021582.1"/>
    </source>
</evidence>
<comment type="caution">
    <text evidence="1">The sequence shown here is derived from an EMBL/GenBank/DDBJ whole genome shotgun (WGS) entry which is preliminary data.</text>
</comment>
<gene>
    <name evidence="1" type="ORF">LOK49_LG03G00763</name>
</gene>
<protein>
    <submittedName>
        <fullName evidence="1">Retinoblastoma-related protein</fullName>
    </submittedName>
</protein>
<reference evidence="1 2" key="1">
    <citation type="journal article" date="2022" name="Plant J.">
        <title>Chromosome-level genome of Camellia lanceoleosa provides a valuable resource for understanding genome evolution and self-incompatibility.</title>
        <authorList>
            <person name="Gong W."/>
            <person name="Xiao S."/>
            <person name="Wang L."/>
            <person name="Liao Z."/>
            <person name="Chang Y."/>
            <person name="Mo W."/>
            <person name="Hu G."/>
            <person name="Li W."/>
            <person name="Zhao G."/>
            <person name="Zhu H."/>
            <person name="Hu X."/>
            <person name="Ji K."/>
            <person name="Xiang X."/>
            <person name="Song Q."/>
            <person name="Yuan D."/>
            <person name="Jin S."/>
            <person name="Zhang L."/>
        </authorList>
    </citation>
    <scope>NUCLEOTIDE SEQUENCE [LARGE SCALE GENOMIC DNA]</scope>
    <source>
        <strain evidence="1">SQ_2022a</strain>
    </source>
</reference>
<sequence>MVIVKVKGRNAVHESSGLQDSGHILEDGKSMYNTTLNIQGTGGDGFMLCQILRVAKLNIVDFFKELPQFIVKAGQILSNQYGTDWEKILEGVIGEVPGIILRCVSRDEAALAVAQKVFKGLYENASNKTMSPLIRHSAAIRDVSKLVLKELTSWVIYSDEDRKFNKDITIGLIHNELLNLAEYNVHMAKLIDAGRNSMYK</sequence>
<dbReference type="EMBL" id="CM045763">
    <property type="protein sequence ID" value="KAI8021582.1"/>
    <property type="molecule type" value="Genomic_DNA"/>
</dbReference>
<dbReference type="Proteomes" id="UP001060215">
    <property type="component" value="Chromosome 6"/>
</dbReference>
<proteinExistence type="predicted"/>
<organism evidence="1 2">
    <name type="scientific">Camellia lanceoleosa</name>
    <dbReference type="NCBI Taxonomy" id="1840588"/>
    <lineage>
        <taxon>Eukaryota</taxon>
        <taxon>Viridiplantae</taxon>
        <taxon>Streptophyta</taxon>
        <taxon>Embryophyta</taxon>
        <taxon>Tracheophyta</taxon>
        <taxon>Spermatophyta</taxon>
        <taxon>Magnoliopsida</taxon>
        <taxon>eudicotyledons</taxon>
        <taxon>Gunneridae</taxon>
        <taxon>Pentapetalae</taxon>
        <taxon>asterids</taxon>
        <taxon>Ericales</taxon>
        <taxon>Theaceae</taxon>
        <taxon>Camellia</taxon>
    </lineage>
</organism>
<name>A0ACC0I9X1_9ERIC</name>
<keyword evidence="2" id="KW-1185">Reference proteome</keyword>